<proteinExistence type="predicted"/>
<feature type="non-terminal residue" evidence="1">
    <location>
        <position position="69"/>
    </location>
</feature>
<evidence type="ECO:0000313" key="1">
    <source>
        <dbReference type="EMBL" id="CAG8840678.1"/>
    </source>
</evidence>
<reference evidence="1" key="1">
    <citation type="submission" date="2021-06" db="EMBL/GenBank/DDBJ databases">
        <authorList>
            <person name="Kallberg Y."/>
            <person name="Tangrot J."/>
            <person name="Rosling A."/>
        </authorList>
    </citation>
    <scope>NUCLEOTIDE SEQUENCE</scope>
    <source>
        <strain evidence="1">MA461A</strain>
    </source>
</reference>
<sequence>DNDKQKGSDECFVKLTNDKSKSNMEYLLIELIKGEQDVGDVRNLGKRKHDNQIIGEKSNKREKSREVFE</sequence>
<keyword evidence="2" id="KW-1185">Reference proteome</keyword>
<feature type="non-terminal residue" evidence="1">
    <location>
        <position position="1"/>
    </location>
</feature>
<dbReference type="Proteomes" id="UP000789920">
    <property type="component" value="Unassembled WGS sequence"/>
</dbReference>
<dbReference type="EMBL" id="CAJVQC010127406">
    <property type="protein sequence ID" value="CAG8840678.1"/>
    <property type="molecule type" value="Genomic_DNA"/>
</dbReference>
<protein>
    <submittedName>
        <fullName evidence="1">10491_t:CDS:1</fullName>
    </submittedName>
</protein>
<name>A0ACA9SJU1_9GLOM</name>
<organism evidence="1 2">
    <name type="scientific">Racocetra persica</name>
    <dbReference type="NCBI Taxonomy" id="160502"/>
    <lineage>
        <taxon>Eukaryota</taxon>
        <taxon>Fungi</taxon>
        <taxon>Fungi incertae sedis</taxon>
        <taxon>Mucoromycota</taxon>
        <taxon>Glomeromycotina</taxon>
        <taxon>Glomeromycetes</taxon>
        <taxon>Diversisporales</taxon>
        <taxon>Gigasporaceae</taxon>
        <taxon>Racocetra</taxon>
    </lineage>
</organism>
<comment type="caution">
    <text evidence="1">The sequence shown here is derived from an EMBL/GenBank/DDBJ whole genome shotgun (WGS) entry which is preliminary data.</text>
</comment>
<evidence type="ECO:0000313" key="2">
    <source>
        <dbReference type="Proteomes" id="UP000789920"/>
    </source>
</evidence>
<gene>
    <name evidence="1" type="ORF">RPERSI_LOCUS31527</name>
</gene>
<accession>A0ACA9SJU1</accession>